<gene>
    <name evidence="10" type="ORF">PFFVO_04958</name>
</gene>
<evidence type="ECO:0000256" key="7">
    <source>
        <dbReference type="ARBA" id="ARBA00023136"/>
    </source>
</evidence>
<dbReference type="GO" id="GO:0006465">
    <property type="term" value="P:signal peptide processing"/>
    <property type="evidence" value="ECO:0007669"/>
    <property type="project" value="InterPro"/>
</dbReference>
<organism evidence="10 11">
    <name type="scientific">Plasmodium falciparum Vietnam Oak-Knoll</name>
    <name type="common">FVO</name>
    <dbReference type="NCBI Taxonomy" id="1036723"/>
    <lineage>
        <taxon>Eukaryota</taxon>
        <taxon>Sar</taxon>
        <taxon>Alveolata</taxon>
        <taxon>Apicomplexa</taxon>
        <taxon>Aconoidasida</taxon>
        <taxon>Haemosporida</taxon>
        <taxon>Plasmodiidae</taxon>
        <taxon>Plasmodium</taxon>
        <taxon>Plasmodium (Laverania)</taxon>
    </lineage>
</organism>
<comment type="function">
    <text evidence="8">Component of the signal peptidase complex (SPC) which catalyzes the cleavage of N-terminal signal sequences from nascent proteins as they are translocated into the lumen of the endoplasmic reticulum. Dispensable for SPC enzymatic activity.</text>
</comment>
<dbReference type="InterPro" id="IPR009542">
    <property type="entry name" value="Spc1/SPCS1"/>
</dbReference>
<dbReference type="Proteomes" id="UP000030690">
    <property type="component" value="Unassembled WGS sequence"/>
</dbReference>
<dbReference type="GO" id="GO:0045047">
    <property type="term" value="P:protein targeting to ER"/>
    <property type="evidence" value="ECO:0007669"/>
    <property type="project" value="TreeGrafter"/>
</dbReference>
<protein>
    <recommendedName>
        <fullName evidence="3">Signal peptidase complex subunit 1</fullName>
    </recommendedName>
</protein>
<evidence type="ECO:0000313" key="11">
    <source>
        <dbReference type="Proteomes" id="UP000030690"/>
    </source>
</evidence>
<evidence type="ECO:0000256" key="2">
    <source>
        <dbReference type="ARBA" id="ARBA00005245"/>
    </source>
</evidence>
<comment type="subcellular location">
    <subcellularLocation>
        <location evidence="1">Endoplasmic reticulum membrane</location>
        <topology evidence="1">Multi-pass membrane protein</topology>
    </subcellularLocation>
</comment>
<evidence type="ECO:0000256" key="8">
    <source>
        <dbReference type="ARBA" id="ARBA00045204"/>
    </source>
</evidence>
<sequence>MDVLNYFISIIKHTFVCLKSNQMDYCGQNLAYTIRNIIFGISTIISIIVGYYSQSLALSTYIILGGTALASILILPTWPMYNRNNIEWEKSYSSSNDKKRK</sequence>
<comment type="similarity">
    <text evidence="2">Belongs to the SPCS1 family.</text>
</comment>
<dbReference type="AlphaFoldDB" id="A0A024V0S1"/>
<feature type="transmembrane region" description="Helical" evidence="9">
    <location>
        <begin position="32"/>
        <end position="52"/>
    </location>
</feature>
<dbReference type="PANTHER" id="PTHR13202">
    <property type="entry name" value="MICROSOMAL SIGNAL PEPTIDASE 12 KDA SUBUNIT"/>
    <property type="match status" value="1"/>
</dbReference>
<reference evidence="10 11" key="2">
    <citation type="submission" date="2013-02" db="EMBL/GenBank/DDBJ databases">
        <title>The Genome Sequence of Plasmodium falciparum Vietnam Oak-Knoll (FVO).</title>
        <authorList>
            <consortium name="The Broad Institute Genome Sequencing Platform"/>
            <consortium name="The Broad Institute Genome Sequencing Center for Infectious Disease"/>
            <person name="Neafsey D."/>
            <person name="Cheeseman I."/>
            <person name="Volkman S."/>
            <person name="Adams J."/>
            <person name="Walker B."/>
            <person name="Young S.K."/>
            <person name="Zeng Q."/>
            <person name="Gargeya S."/>
            <person name="Fitzgerald M."/>
            <person name="Haas B."/>
            <person name="Abouelleil A."/>
            <person name="Alvarado L."/>
            <person name="Arachchi H.M."/>
            <person name="Berlin A.M."/>
            <person name="Chapman S.B."/>
            <person name="Dewar J."/>
            <person name="Goldberg J."/>
            <person name="Griggs A."/>
            <person name="Gujja S."/>
            <person name="Hansen M."/>
            <person name="Howarth C."/>
            <person name="Imamovic A."/>
            <person name="Larimer J."/>
            <person name="McCowan C."/>
            <person name="Murphy C."/>
            <person name="Neiman D."/>
            <person name="Pearson M."/>
            <person name="Priest M."/>
            <person name="Roberts A."/>
            <person name="Saif S."/>
            <person name="Shea T."/>
            <person name="Sisk P."/>
            <person name="Sykes S."/>
            <person name="Wortman J."/>
            <person name="Nusbaum C."/>
            <person name="Birren B."/>
        </authorList>
    </citation>
    <scope>NUCLEOTIDE SEQUENCE [LARGE SCALE GENOMIC DNA]</scope>
    <source>
        <strain evidence="11">Vietnam Oak-Knoll (FVO)</strain>
    </source>
</reference>
<keyword evidence="5" id="KW-0256">Endoplasmic reticulum</keyword>
<dbReference type="PANTHER" id="PTHR13202:SF0">
    <property type="entry name" value="SIGNAL PEPTIDASE COMPLEX SUBUNIT 1"/>
    <property type="match status" value="1"/>
</dbReference>
<proteinExistence type="inferred from homology"/>
<dbReference type="GO" id="GO:0005787">
    <property type="term" value="C:signal peptidase complex"/>
    <property type="evidence" value="ECO:0007669"/>
    <property type="project" value="InterPro"/>
</dbReference>
<evidence type="ECO:0000256" key="9">
    <source>
        <dbReference type="SAM" id="Phobius"/>
    </source>
</evidence>
<evidence type="ECO:0000256" key="6">
    <source>
        <dbReference type="ARBA" id="ARBA00022989"/>
    </source>
</evidence>
<evidence type="ECO:0000313" key="10">
    <source>
        <dbReference type="EMBL" id="ETW16127.1"/>
    </source>
</evidence>
<feature type="transmembrane region" description="Helical" evidence="9">
    <location>
        <begin position="58"/>
        <end position="81"/>
    </location>
</feature>
<evidence type="ECO:0000256" key="3">
    <source>
        <dbReference type="ARBA" id="ARBA00017059"/>
    </source>
</evidence>
<evidence type="ECO:0000256" key="1">
    <source>
        <dbReference type="ARBA" id="ARBA00004477"/>
    </source>
</evidence>
<evidence type="ECO:0000256" key="5">
    <source>
        <dbReference type="ARBA" id="ARBA00022824"/>
    </source>
</evidence>
<keyword evidence="6 9" id="KW-1133">Transmembrane helix</keyword>
<dbReference type="EMBL" id="KI925148">
    <property type="protein sequence ID" value="ETW16127.1"/>
    <property type="molecule type" value="Genomic_DNA"/>
</dbReference>
<evidence type="ECO:0000256" key="4">
    <source>
        <dbReference type="ARBA" id="ARBA00022692"/>
    </source>
</evidence>
<accession>A0A024V0S1</accession>
<name>A0A024V0S1_PLAFA</name>
<dbReference type="OrthoDB" id="263893at2759"/>
<reference evidence="10 11" key="1">
    <citation type="submission" date="2013-02" db="EMBL/GenBank/DDBJ databases">
        <title>The Genome Annotation of Plasmodium falciparum Vietnam Oak-Knoll (FVO).</title>
        <authorList>
            <consortium name="The Broad Institute Genome Sequencing Platform"/>
            <consortium name="The Broad Institute Genome Sequencing Center for Infectious Disease"/>
            <person name="Neafsey D."/>
            <person name="Hoffman S."/>
            <person name="Volkman S."/>
            <person name="Rosenthal P."/>
            <person name="Walker B."/>
            <person name="Young S.K."/>
            <person name="Zeng Q."/>
            <person name="Gargeya S."/>
            <person name="Fitzgerald M."/>
            <person name="Haas B."/>
            <person name="Abouelleil A."/>
            <person name="Allen A.W."/>
            <person name="Alvarado L."/>
            <person name="Arachchi H.M."/>
            <person name="Berlin A.M."/>
            <person name="Chapman S.B."/>
            <person name="Gainer-Dewar J."/>
            <person name="Goldberg J."/>
            <person name="Griggs A."/>
            <person name="Gujja S."/>
            <person name="Hansen M."/>
            <person name="Howarth C."/>
            <person name="Imamovic A."/>
            <person name="Ireland A."/>
            <person name="Larimer J."/>
            <person name="McCowan C."/>
            <person name="Murphy C."/>
            <person name="Pearson M."/>
            <person name="Poon T.W."/>
            <person name="Priest M."/>
            <person name="Roberts A."/>
            <person name="Saif S."/>
            <person name="Shea T."/>
            <person name="Sisk P."/>
            <person name="Sykes S."/>
            <person name="Wortman J."/>
            <person name="Nusbaum C."/>
            <person name="Birren B."/>
        </authorList>
    </citation>
    <scope>NUCLEOTIDE SEQUENCE [LARGE SCALE GENOMIC DNA]</scope>
    <source>
        <strain evidence="11">Vietnam Oak-Knoll (FVO)</strain>
    </source>
</reference>
<keyword evidence="4 9" id="KW-0812">Transmembrane</keyword>
<dbReference type="Pfam" id="PF06645">
    <property type="entry name" value="SPC12"/>
    <property type="match status" value="1"/>
</dbReference>
<keyword evidence="7 9" id="KW-0472">Membrane</keyword>